<dbReference type="SMART" id="SM00863">
    <property type="entry name" value="tRNA_SAD"/>
    <property type="match status" value="1"/>
</dbReference>
<evidence type="ECO:0000256" key="6">
    <source>
        <dbReference type="ARBA" id="ARBA00022840"/>
    </source>
</evidence>
<dbReference type="Gene3D" id="3.30.54.20">
    <property type="match status" value="1"/>
</dbReference>
<comment type="caution">
    <text evidence="11">The sequence shown here is derived from an EMBL/GenBank/DDBJ whole genome shotgun (WGS) entry which is preliminary data.</text>
</comment>
<evidence type="ECO:0000256" key="5">
    <source>
        <dbReference type="ARBA" id="ARBA00022741"/>
    </source>
</evidence>
<dbReference type="InterPro" id="IPR018163">
    <property type="entry name" value="Thr/Ala-tRNA-synth_IIc_edit"/>
</dbReference>
<dbReference type="InterPro" id="IPR045864">
    <property type="entry name" value="aa-tRNA-synth_II/BPL/LPL"/>
</dbReference>
<keyword evidence="4 11" id="KW-0436">Ligase</keyword>
<evidence type="ECO:0000259" key="10">
    <source>
        <dbReference type="PROSITE" id="PS50860"/>
    </source>
</evidence>
<dbReference type="AlphaFoldDB" id="A0A420ZDP0"/>
<dbReference type="PANTHER" id="PTHR11777">
    <property type="entry name" value="ALANYL-TRNA SYNTHETASE"/>
    <property type="match status" value="1"/>
</dbReference>
<keyword evidence="6" id="KW-0067">ATP-binding</keyword>
<dbReference type="FunFam" id="3.30.980.10:FF:000004">
    <property type="entry name" value="Alanine--tRNA ligase, cytoplasmic"/>
    <property type="match status" value="1"/>
</dbReference>
<evidence type="ECO:0000313" key="11">
    <source>
        <dbReference type="EMBL" id="RLC37681.1"/>
    </source>
</evidence>
<name>A0A420ZDP0_UNCK3</name>
<dbReference type="Gene3D" id="3.30.930.10">
    <property type="entry name" value="Bira Bifunctional Protein, Domain 2"/>
    <property type="match status" value="1"/>
</dbReference>
<protein>
    <recommendedName>
        <fullName evidence="2">alanine--tRNA ligase</fullName>
        <ecNumber evidence="2">6.1.1.7</ecNumber>
    </recommendedName>
</protein>
<dbReference type="GO" id="GO:0004813">
    <property type="term" value="F:alanine-tRNA ligase activity"/>
    <property type="evidence" value="ECO:0007669"/>
    <property type="project" value="UniProtKB-EC"/>
</dbReference>
<reference evidence="11 12" key="1">
    <citation type="submission" date="2018-06" db="EMBL/GenBank/DDBJ databases">
        <title>Extensive metabolic versatility and redundancy in microbially diverse, dynamic hydrothermal sediments.</title>
        <authorList>
            <person name="Dombrowski N."/>
            <person name="Teske A."/>
            <person name="Baker B.J."/>
        </authorList>
    </citation>
    <scope>NUCLEOTIDE SEQUENCE [LARGE SCALE GENOMIC DNA]</scope>
    <source>
        <strain evidence="11">B79_G16</strain>
    </source>
</reference>
<dbReference type="InterPro" id="IPR018165">
    <property type="entry name" value="Ala-tRNA-synth_IIc_core"/>
</dbReference>
<dbReference type="EMBL" id="QMNG01000002">
    <property type="protein sequence ID" value="RLC37681.1"/>
    <property type="molecule type" value="Genomic_DNA"/>
</dbReference>
<accession>A0A420ZDP0</accession>
<evidence type="ECO:0000313" key="12">
    <source>
        <dbReference type="Proteomes" id="UP000281261"/>
    </source>
</evidence>
<keyword evidence="7" id="KW-0694">RNA-binding</keyword>
<dbReference type="Pfam" id="PF01411">
    <property type="entry name" value="tRNA-synt_2c"/>
    <property type="match status" value="1"/>
</dbReference>
<evidence type="ECO:0000256" key="8">
    <source>
        <dbReference type="ARBA" id="ARBA00022917"/>
    </source>
</evidence>
<organism evidence="11 12">
    <name type="scientific">candidate division Kazan bacterium</name>
    <dbReference type="NCBI Taxonomy" id="2202143"/>
    <lineage>
        <taxon>Bacteria</taxon>
        <taxon>Bacteria division Kazan-3B-28</taxon>
    </lineage>
</organism>
<dbReference type="SUPFAM" id="SSF55681">
    <property type="entry name" value="Class II aaRS and biotin synthetases"/>
    <property type="match status" value="1"/>
</dbReference>
<dbReference type="GO" id="GO:0002161">
    <property type="term" value="F:aminoacyl-tRNA deacylase activity"/>
    <property type="evidence" value="ECO:0007669"/>
    <property type="project" value="TreeGrafter"/>
</dbReference>
<evidence type="ECO:0000256" key="4">
    <source>
        <dbReference type="ARBA" id="ARBA00022598"/>
    </source>
</evidence>
<dbReference type="Pfam" id="PF07973">
    <property type="entry name" value="tRNA_SAD"/>
    <property type="match status" value="1"/>
</dbReference>
<keyword evidence="3" id="KW-0820">tRNA-binding</keyword>
<dbReference type="GO" id="GO:0005524">
    <property type="term" value="F:ATP binding"/>
    <property type="evidence" value="ECO:0007669"/>
    <property type="project" value="UniProtKB-KW"/>
</dbReference>
<dbReference type="PROSITE" id="PS50860">
    <property type="entry name" value="AA_TRNA_LIGASE_II_ALA"/>
    <property type="match status" value="1"/>
</dbReference>
<dbReference type="GO" id="GO:0006419">
    <property type="term" value="P:alanyl-tRNA aminoacylation"/>
    <property type="evidence" value="ECO:0007669"/>
    <property type="project" value="InterPro"/>
</dbReference>
<evidence type="ECO:0000256" key="9">
    <source>
        <dbReference type="ARBA" id="ARBA00023146"/>
    </source>
</evidence>
<evidence type="ECO:0000256" key="7">
    <source>
        <dbReference type="ARBA" id="ARBA00022884"/>
    </source>
</evidence>
<comment type="similarity">
    <text evidence="1">Belongs to the class-II aminoacyl-tRNA synthetase family.</text>
</comment>
<dbReference type="GO" id="GO:0005737">
    <property type="term" value="C:cytoplasm"/>
    <property type="evidence" value="ECO:0007669"/>
    <property type="project" value="InterPro"/>
</dbReference>
<evidence type="ECO:0000256" key="2">
    <source>
        <dbReference type="ARBA" id="ARBA00013168"/>
    </source>
</evidence>
<dbReference type="InterPro" id="IPR012947">
    <property type="entry name" value="tRNA_SAD"/>
</dbReference>
<dbReference type="InterPro" id="IPR018162">
    <property type="entry name" value="Ala-tRNA-ligase_IIc_anticod-bd"/>
</dbReference>
<dbReference type="SUPFAM" id="SSF55186">
    <property type="entry name" value="ThrRS/AlaRS common domain"/>
    <property type="match status" value="1"/>
</dbReference>
<evidence type="ECO:0000256" key="3">
    <source>
        <dbReference type="ARBA" id="ARBA00022555"/>
    </source>
</evidence>
<dbReference type="InterPro" id="IPR050058">
    <property type="entry name" value="Ala-tRNA_ligase"/>
</dbReference>
<evidence type="ECO:0000256" key="1">
    <source>
        <dbReference type="ARBA" id="ARBA00008226"/>
    </source>
</evidence>
<dbReference type="PRINTS" id="PR00980">
    <property type="entry name" value="TRNASYNTHALA"/>
</dbReference>
<dbReference type="Proteomes" id="UP000281261">
    <property type="component" value="Unassembled WGS sequence"/>
</dbReference>
<keyword evidence="8" id="KW-0648">Protein biosynthesis</keyword>
<dbReference type="PANTHER" id="PTHR11777:SF9">
    <property type="entry name" value="ALANINE--TRNA LIGASE, CYTOPLASMIC"/>
    <property type="match status" value="1"/>
</dbReference>
<dbReference type="InterPro" id="IPR018164">
    <property type="entry name" value="Ala-tRNA-synth_IIc_N"/>
</dbReference>
<dbReference type="GO" id="GO:0000049">
    <property type="term" value="F:tRNA binding"/>
    <property type="evidence" value="ECO:0007669"/>
    <property type="project" value="UniProtKB-KW"/>
</dbReference>
<proteinExistence type="inferred from homology"/>
<keyword evidence="5" id="KW-0547">Nucleotide-binding</keyword>
<dbReference type="EC" id="6.1.1.7" evidence="2"/>
<dbReference type="Gene3D" id="3.30.980.10">
    <property type="entry name" value="Threonyl-trna Synthetase, Chain A, domain 2"/>
    <property type="match status" value="1"/>
</dbReference>
<keyword evidence="9" id="KW-0030">Aminoacyl-tRNA synthetase</keyword>
<feature type="domain" description="Alanyl-transfer RNA synthetases family profile" evidence="10">
    <location>
        <begin position="1"/>
        <end position="574"/>
    </location>
</feature>
<dbReference type="InterPro" id="IPR002318">
    <property type="entry name" value="Ala-tRNA-lgiase_IIc"/>
</dbReference>
<gene>
    <name evidence="11" type="ORF">DRH29_01125</name>
</gene>
<dbReference type="SUPFAM" id="SSF101353">
    <property type="entry name" value="Putative anticodon-binding domain of alanyl-tRNA synthetase (AlaRS)"/>
    <property type="match status" value="1"/>
</dbReference>
<sequence length="574" mass="65207">MTHKELRIRFKDFFKKEGYQWVESASLLPKDDPSVLLTTAGMQQFKPYFVGLKDPKADFNNRVASIQKCFRTADIDEVGDETHLTFFEMMGNFGFNGQVSKEMAIQLAWEFLTDTKWMGIDKERISVTYYNGSRAGTREDSVSKQILDKLYAEGGVAAVTAQSDESNFWGPTGDEGPCGPTVEFYVDGVEVWNIVFNEYYHQADGSLTDTSDNLGVDTGMGFERLLMTVNKLNNVFETDVFTPVIKLVQTLPEKSQRVIADHARGIVFLMADHIRPSNKAEGYILRRILRRLLLHIRGTNVRLEELIETIIDEFSEFYPELKTEKDDILKSAREEADKFGRTIDAGERELNRILSTKDKLTGEEAFNLFSSFGLPIDFIKEKIEVDEREFEEAFDKHRQVSRAGVESKFGGHGLSAGTKLGDEDKQKITQLHTATHLLHEALKHILGEEVHQAGSDINPTRARFDFLFPRKLEEGEIRRIEDWVNQKIKNGFKVKKETMPYTKAIEIGAHAFFKEKYPDTVDVYTIYNKVSGDIISCEVCGGPHVASSKELGKFKIIKEQSSSAGIRRIKAILE</sequence>